<sequence>MSSIMFILIIVASVFVSFKMAEEKGQAKYVWSIVTGMVGPFVIIIQYLSHYFKNRYATR</sequence>
<evidence type="ECO:0000256" key="1">
    <source>
        <dbReference type="SAM" id="Phobius"/>
    </source>
</evidence>
<keyword evidence="1" id="KW-1133">Transmembrane helix</keyword>
<dbReference type="EMBL" id="JAIFTX010000036">
    <property type="protein sequence ID" value="MBX7291754.1"/>
    <property type="molecule type" value="Genomic_DNA"/>
</dbReference>
<dbReference type="RefSeq" id="WP_021874557.1">
    <property type="nucleotide sequence ID" value="NZ_CP018624.1"/>
</dbReference>
<evidence type="ECO:0008006" key="4">
    <source>
        <dbReference type="Google" id="ProtNLM"/>
    </source>
</evidence>
<evidence type="ECO:0000313" key="2">
    <source>
        <dbReference type="EMBL" id="MBX7291754.1"/>
    </source>
</evidence>
<name>A0ABD4RK19_9CLOT</name>
<proteinExistence type="predicted"/>
<reference evidence="2 3" key="1">
    <citation type="submission" date="2021-08" db="EMBL/GenBank/DDBJ databases">
        <title>Genome sequence analysis of Clostridium chauvoei strains of European origin and evaluation of typing options for outbreak investigations.</title>
        <authorList>
            <person name="Abdel-Glil M."/>
            <person name="Thomas P."/>
            <person name="Seyboldt C."/>
        </authorList>
    </citation>
    <scope>NUCLEOTIDE SEQUENCE [LARGE SCALE GENOMIC DNA]</scope>
    <source>
        <strain evidence="2 3">S0260-09</strain>
    </source>
</reference>
<accession>A0ABD4RK19</accession>
<organism evidence="2 3">
    <name type="scientific">Clostridium chauvoei</name>
    <dbReference type="NCBI Taxonomy" id="46867"/>
    <lineage>
        <taxon>Bacteria</taxon>
        <taxon>Bacillati</taxon>
        <taxon>Bacillota</taxon>
        <taxon>Clostridia</taxon>
        <taxon>Eubacteriales</taxon>
        <taxon>Clostridiaceae</taxon>
        <taxon>Clostridium</taxon>
    </lineage>
</organism>
<protein>
    <recommendedName>
        <fullName evidence="4">Cardiolipin synthase N-terminal domain-containing protein</fullName>
    </recommendedName>
</protein>
<dbReference type="Proteomes" id="UP000775179">
    <property type="component" value="Unassembled WGS sequence"/>
</dbReference>
<comment type="caution">
    <text evidence="2">The sequence shown here is derived from an EMBL/GenBank/DDBJ whole genome shotgun (WGS) entry which is preliminary data.</text>
</comment>
<keyword evidence="1" id="KW-0472">Membrane</keyword>
<feature type="transmembrane region" description="Helical" evidence="1">
    <location>
        <begin position="31"/>
        <end position="49"/>
    </location>
</feature>
<dbReference type="GeneID" id="66300688"/>
<gene>
    <name evidence="2" type="ORF">K4H94_12205</name>
</gene>
<evidence type="ECO:0000313" key="3">
    <source>
        <dbReference type="Proteomes" id="UP000775179"/>
    </source>
</evidence>
<dbReference type="AlphaFoldDB" id="A0ABD4RK19"/>
<dbReference type="KEGG" id="cchv:BTM20_02340"/>
<keyword evidence="1" id="KW-0812">Transmembrane</keyword>